<evidence type="ECO:0000259" key="1">
    <source>
        <dbReference type="Pfam" id="PF23155"/>
    </source>
</evidence>
<dbReference type="PANTHER" id="PTHR38117:SF1">
    <property type="entry name" value="DUF3074 DOMAIN-CONTAINING PROTEIN"/>
    <property type="match status" value="1"/>
</dbReference>
<accession>A0A9P7ZU56</accession>
<dbReference type="AlphaFoldDB" id="A0A9P7ZU56"/>
<reference evidence="2" key="1">
    <citation type="journal article" date="2021" name="IMA Fungus">
        <title>Genomic characterization of three marine fungi, including Emericellopsis atlantica sp. nov. with signatures of a generalist lifestyle and marine biomass degradation.</title>
        <authorList>
            <person name="Hagestad O.C."/>
            <person name="Hou L."/>
            <person name="Andersen J.H."/>
            <person name="Hansen E.H."/>
            <person name="Altermark B."/>
            <person name="Li C."/>
            <person name="Kuhnert E."/>
            <person name="Cox R.J."/>
            <person name="Crous P.W."/>
            <person name="Spatafora J.W."/>
            <person name="Lail K."/>
            <person name="Amirebrahimi M."/>
            <person name="Lipzen A."/>
            <person name="Pangilinan J."/>
            <person name="Andreopoulos W."/>
            <person name="Hayes R.D."/>
            <person name="Ng V."/>
            <person name="Grigoriev I.V."/>
            <person name="Jackson S.A."/>
            <person name="Sutton T.D.S."/>
            <person name="Dobson A.D.W."/>
            <person name="Rama T."/>
        </authorList>
    </citation>
    <scope>NUCLEOTIDE SEQUENCE</scope>
    <source>
        <strain evidence="2">TS7</strain>
    </source>
</reference>
<feature type="domain" description="DUF7053" evidence="1">
    <location>
        <begin position="8"/>
        <end position="169"/>
    </location>
</feature>
<proteinExistence type="predicted"/>
<dbReference type="RefSeq" id="XP_046121796.1">
    <property type="nucleotide sequence ID" value="XM_046262773.1"/>
</dbReference>
<dbReference type="EMBL" id="MU251244">
    <property type="protein sequence ID" value="KAG9257872.1"/>
    <property type="molecule type" value="Genomic_DNA"/>
</dbReference>
<protein>
    <recommendedName>
        <fullName evidence="1">DUF7053 domain-containing protein</fullName>
    </recommendedName>
</protein>
<dbReference type="InterPro" id="IPR055481">
    <property type="entry name" value="DUF7053"/>
</dbReference>
<evidence type="ECO:0000313" key="2">
    <source>
        <dbReference type="EMBL" id="KAG9257872.1"/>
    </source>
</evidence>
<dbReference type="OrthoDB" id="4794810at2759"/>
<dbReference type="PANTHER" id="PTHR38117">
    <property type="entry name" value="NACHT AND WD40 DOMAIN PROTEIN"/>
    <property type="match status" value="1"/>
</dbReference>
<comment type="caution">
    <text evidence="2">The sequence shown here is derived from an EMBL/GenBank/DDBJ whole genome shotgun (WGS) entry which is preliminary data.</text>
</comment>
<evidence type="ECO:0000313" key="3">
    <source>
        <dbReference type="Proteomes" id="UP000887229"/>
    </source>
</evidence>
<organism evidence="2 3">
    <name type="scientific">Emericellopsis atlantica</name>
    <dbReference type="NCBI Taxonomy" id="2614577"/>
    <lineage>
        <taxon>Eukaryota</taxon>
        <taxon>Fungi</taxon>
        <taxon>Dikarya</taxon>
        <taxon>Ascomycota</taxon>
        <taxon>Pezizomycotina</taxon>
        <taxon>Sordariomycetes</taxon>
        <taxon>Hypocreomycetidae</taxon>
        <taxon>Hypocreales</taxon>
        <taxon>Bionectriaceae</taxon>
        <taxon>Emericellopsis</taxon>
    </lineage>
</organism>
<gene>
    <name evidence="2" type="ORF">F5Z01DRAFT_644463</name>
</gene>
<name>A0A9P7ZU56_9HYPO</name>
<dbReference type="GeneID" id="70293676"/>
<dbReference type="Proteomes" id="UP000887229">
    <property type="component" value="Unassembled WGS sequence"/>
</dbReference>
<keyword evidence="3" id="KW-1185">Reference proteome</keyword>
<dbReference type="Pfam" id="PF23155">
    <property type="entry name" value="DUF7053"/>
    <property type="match status" value="1"/>
</dbReference>
<sequence length="179" mass="19736">MSSMLNTTAALQHKTVLPASASPETLIRLLQKHTFFIECDPHMVSYDKVPMSSPAPVIPSERKVAALAGREPECYKVTDRVHALPAGLWDKDVESIYEFVDIEEGTFVRIRSPLGVTMETVWEVHEGDRGHELVEDVVIKCSRLLIGTVRGTCEAGWEGIHAKMVAHLQDTPEGGTESA</sequence>